<reference evidence="1 2" key="1">
    <citation type="journal article" date="2016" name="Nat. Commun.">
        <title>Thousands of microbial genomes shed light on interconnected biogeochemical processes in an aquifer system.</title>
        <authorList>
            <person name="Anantharaman K."/>
            <person name="Brown C.T."/>
            <person name="Hug L.A."/>
            <person name="Sharon I."/>
            <person name="Castelle C.J."/>
            <person name="Probst A.J."/>
            <person name="Thomas B.C."/>
            <person name="Singh A."/>
            <person name="Wilkins M.J."/>
            <person name="Karaoz U."/>
            <person name="Brodie E.L."/>
            <person name="Williams K.H."/>
            <person name="Hubbard S.S."/>
            <person name="Banfield J.F."/>
        </authorList>
    </citation>
    <scope>NUCLEOTIDE SEQUENCE [LARGE SCALE GENOMIC DNA]</scope>
</reference>
<dbReference type="InterPro" id="IPR023214">
    <property type="entry name" value="HAD_sf"/>
</dbReference>
<dbReference type="InterPro" id="IPR050155">
    <property type="entry name" value="HAD-like_hydrolase_sf"/>
</dbReference>
<dbReference type="SUPFAM" id="SSF56784">
    <property type="entry name" value="HAD-like"/>
    <property type="match status" value="1"/>
</dbReference>
<accession>A0A1F5F5X6</accession>
<proteinExistence type="predicted"/>
<dbReference type="NCBIfam" id="TIGR01549">
    <property type="entry name" value="HAD-SF-IA-v1"/>
    <property type="match status" value="1"/>
</dbReference>
<name>A0A1F5F5X6_9BACT</name>
<evidence type="ECO:0000313" key="2">
    <source>
        <dbReference type="Proteomes" id="UP000177187"/>
    </source>
</evidence>
<sequence length="195" mass="21589">MEIAWVCLDFGGVLNDDRAARGAMVAVLAQIVGVTVEEAWEARRKRKSILETLEFYAPDAEGFAELRGRFEERVRETPGAMGAPPYPDVPPALERMKRKYRLALASNTVGTARPWLARHGLTKYFSLLFLSNEAGCRKPQPEFFGKLIAACGTGPGEMLMVGDRTDTDLAPALFSGMRAALVRRFPRPLPGYEEI</sequence>
<dbReference type="GO" id="GO:0006281">
    <property type="term" value="P:DNA repair"/>
    <property type="evidence" value="ECO:0007669"/>
    <property type="project" value="TreeGrafter"/>
</dbReference>
<gene>
    <name evidence="1" type="ORF">A2Y64_05890</name>
</gene>
<dbReference type="PANTHER" id="PTHR43434">
    <property type="entry name" value="PHOSPHOGLYCOLATE PHOSPHATASE"/>
    <property type="match status" value="1"/>
</dbReference>
<dbReference type="InterPro" id="IPR036412">
    <property type="entry name" value="HAD-like_sf"/>
</dbReference>
<comment type="caution">
    <text evidence="1">The sequence shown here is derived from an EMBL/GenBank/DDBJ whole genome shotgun (WGS) entry which is preliminary data.</text>
</comment>
<dbReference type="EMBL" id="MFAF01000085">
    <property type="protein sequence ID" value="OGD75042.1"/>
    <property type="molecule type" value="Genomic_DNA"/>
</dbReference>
<evidence type="ECO:0008006" key="3">
    <source>
        <dbReference type="Google" id="ProtNLM"/>
    </source>
</evidence>
<dbReference type="GO" id="GO:0005829">
    <property type="term" value="C:cytosol"/>
    <property type="evidence" value="ECO:0007669"/>
    <property type="project" value="TreeGrafter"/>
</dbReference>
<dbReference type="Pfam" id="PF00702">
    <property type="entry name" value="Hydrolase"/>
    <property type="match status" value="1"/>
</dbReference>
<feature type="non-terminal residue" evidence="1">
    <location>
        <position position="195"/>
    </location>
</feature>
<dbReference type="SFLD" id="SFLDG01129">
    <property type="entry name" value="C1.5:_HAD__Beta-PGM__Phosphata"/>
    <property type="match status" value="1"/>
</dbReference>
<dbReference type="AlphaFoldDB" id="A0A1F5F5X6"/>
<protein>
    <recommendedName>
        <fullName evidence="3">HAD family hydrolase</fullName>
    </recommendedName>
</protein>
<dbReference type="Proteomes" id="UP000177187">
    <property type="component" value="Unassembled WGS sequence"/>
</dbReference>
<dbReference type="STRING" id="1817816.A2Y64_05890"/>
<dbReference type="GO" id="GO:0008967">
    <property type="term" value="F:phosphoglycolate phosphatase activity"/>
    <property type="evidence" value="ECO:0007669"/>
    <property type="project" value="TreeGrafter"/>
</dbReference>
<dbReference type="InterPro" id="IPR006439">
    <property type="entry name" value="HAD-SF_hydro_IA"/>
</dbReference>
<dbReference type="SFLD" id="SFLDS00003">
    <property type="entry name" value="Haloacid_Dehalogenase"/>
    <property type="match status" value="1"/>
</dbReference>
<dbReference type="Gene3D" id="3.40.50.1000">
    <property type="entry name" value="HAD superfamily/HAD-like"/>
    <property type="match status" value="1"/>
</dbReference>
<dbReference type="PANTHER" id="PTHR43434:SF1">
    <property type="entry name" value="PHOSPHOGLYCOLATE PHOSPHATASE"/>
    <property type="match status" value="1"/>
</dbReference>
<organism evidence="1 2">
    <name type="scientific">Candidatus Coatesbacteria bacterium RBG_13_66_14</name>
    <dbReference type="NCBI Taxonomy" id="1817816"/>
    <lineage>
        <taxon>Bacteria</taxon>
        <taxon>Candidatus Coatesiibacteriota</taxon>
    </lineage>
</organism>
<evidence type="ECO:0000313" key="1">
    <source>
        <dbReference type="EMBL" id="OGD75042.1"/>
    </source>
</evidence>